<protein>
    <submittedName>
        <fullName evidence="3">Alpha/beta hydrolase</fullName>
    </submittedName>
</protein>
<accession>A0ABW2TMV3</accession>
<feature type="domain" description="Peptidase S33 tripeptidyl aminopeptidase-like C-terminal" evidence="2">
    <location>
        <begin position="30"/>
        <end position="94"/>
    </location>
</feature>
<evidence type="ECO:0000313" key="3">
    <source>
        <dbReference type="EMBL" id="MFC7615110.1"/>
    </source>
</evidence>
<dbReference type="EMBL" id="JBHTEY010000004">
    <property type="protein sequence ID" value="MFC7615110.1"/>
    <property type="molecule type" value="Genomic_DNA"/>
</dbReference>
<feature type="region of interest" description="Disordered" evidence="1">
    <location>
        <begin position="94"/>
        <end position="117"/>
    </location>
</feature>
<keyword evidence="4" id="KW-1185">Reference proteome</keyword>
<comment type="caution">
    <text evidence="3">The sequence shown here is derived from an EMBL/GenBank/DDBJ whole genome shotgun (WGS) entry which is preliminary data.</text>
</comment>
<evidence type="ECO:0000313" key="4">
    <source>
        <dbReference type="Proteomes" id="UP001596512"/>
    </source>
</evidence>
<dbReference type="GO" id="GO:0016787">
    <property type="term" value="F:hydrolase activity"/>
    <property type="evidence" value="ECO:0007669"/>
    <property type="project" value="UniProtKB-KW"/>
</dbReference>
<dbReference type="InterPro" id="IPR013595">
    <property type="entry name" value="Pept_S33_TAP-like_C"/>
</dbReference>
<proteinExistence type="predicted"/>
<reference evidence="4" key="1">
    <citation type="journal article" date="2019" name="Int. J. Syst. Evol. Microbiol.">
        <title>The Global Catalogue of Microorganisms (GCM) 10K type strain sequencing project: providing services to taxonomists for standard genome sequencing and annotation.</title>
        <authorList>
            <consortium name="The Broad Institute Genomics Platform"/>
            <consortium name="The Broad Institute Genome Sequencing Center for Infectious Disease"/>
            <person name="Wu L."/>
            <person name="Ma J."/>
        </authorList>
    </citation>
    <scope>NUCLEOTIDE SEQUENCE [LARGE SCALE GENOMIC DNA]</scope>
    <source>
        <strain evidence="4">JCM 17695</strain>
    </source>
</reference>
<evidence type="ECO:0000259" key="2">
    <source>
        <dbReference type="Pfam" id="PF08386"/>
    </source>
</evidence>
<dbReference type="Pfam" id="PF08386">
    <property type="entry name" value="Abhydrolase_4"/>
    <property type="match status" value="1"/>
</dbReference>
<gene>
    <name evidence="3" type="ORF">ACFQV2_17945</name>
</gene>
<name>A0ABW2TMV3_9PSEU</name>
<organism evidence="3 4">
    <name type="scientific">Actinokineospora soli</name>
    <dbReference type="NCBI Taxonomy" id="1048753"/>
    <lineage>
        <taxon>Bacteria</taxon>
        <taxon>Bacillati</taxon>
        <taxon>Actinomycetota</taxon>
        <taxon>Actinomycetes</taxon>
        <taxon>Pseudonocardiales</taxon>
        <taxon>Pseudonocardiaceae</taxon>
        <taxon>Actinokineospora</taxon>
    </lineage>
</organism>
<evidence type="ECO:0000256" key="1">
    <source>
        <dbReference type="SAM" id="MobiDB-lite"/>
    </source>
</evidence>
<keyword evidence="3" id="KW-0378">Hydrolase</keyword>
<dbReference type="Proteomes" id="UP001596512">
    <property type="component" value="Unassembled WGS sequence"/>
</dbReference>
<sequence length="117" mass="12059">MAERLVQRALHELARAVAGTGRGRRPGVGGILLVNETFDAATPFSGALEVRDRFPGAVLVEGAGGTTHASSLSGGACVDALVARYLKTGELPARRPGKRADVRCDPLPQPTPTGADS</sequence>